<dbReference type="Gene3D" id="2.60.40.4070">
    <property type="match status" value="1"/>
</dbReference>
<comment type="caution">
    <text evidence="2">The sequence shown here is derived from an EMBL/GenBank/DDBJ whole genome shotgun (WGS) entry which is preliminary data.</text>
</comment>
<sequence length="371" mass="42306">MVVRILRMVVILLGVFPCIVLASQPNQARLLGIDVETINPAKGEVVIFRYLVTQPGTVTLDIYTPEKTFLKKIGTKKHNESGEYFMRWDGTDRYGNVVPDAAWFPKLNWRSGQQHVSDFPALYSGGEASMGFQLKRTSTGVVFDLDTPSRVLVRHGLQDGPLMGHLAYWQPFPSGKVALRWDGLDQDRVTNMTERADFWLMGMSYSLPRFSVITRGNKKASWFTYRQEYDLKAARPNLEDISFRRNGMRIEKDYYYPREFPPELTLDIVPTSEDEASASNTGHNLVTNHVSFQLNMPGEPEWLFDNYFYEIVVFLDGEFVYEEEQGFLPFNGQVDTTNLSMGEHFLTLQIVSMSGPGVVSKSIPFIKYTAN</sequence>
<evidence type="ECO:0000313" key="3">
    <source>
        <dbReference type="Proteomes" id="UP001169719"/>
    </source>
</evidence>
<gene>
    <name evidence="2" type="ORF">QWJ08_08865</name>
</gene>
<dbReference type="InterPro" id="IPR000953">
    <property type="entry name" value="Chromo/chromo_shadow_dom"/>
</dbReference>
<evidence type="ECO:0000259" key="1">
    <source>
        <dbReference type="PROSITE" id="PS50013"/>
    </source>
</evidence>
<protein>
    <recommendedName>
        <fullName evidence="1">Chromo domain-containing protein</fullName>
    </recommendedName>
</protein>
<name>A0ABT7Y166_9VIBR</name>
<dbReference type="Proteomes" id="UP001169719">
    <property type="component" value="Unassembled WGS sequence"/>
</dbReference>
<keyword evidence="3" id="KW-1185">Reference proteome</keyword>
<evidence type="ECO:0000313" key="2">
    <source>
        <dbReference type="EMBL" id="MDN2481504.1"/>
    </source>
</evidence>
<dbReference type="EMBL" id="JAUEOZ010000001">
    <property type="protein sequence ID" value="MDN2481504.1"/>
    <property type="molecule type" value="Genomic_DNA"/>
</dbReference>
<reference evidence="2" key="1">
    <citation type="submission" date="2024-05" db="EMBL/GenBank/DDBJ databases">
        <title>Genome Sequences of Four Agar- Degrading Marine Bacteria.</title>
        <authorList>
            <person name="Phillips E.K."/>
            <person name="Shaffer J.C."/>
            <person name="Henson M.W."/>
            <person name="Temperton B."/>
            <person name="Thrash C.J."/>
            <person name="Martin M.O."/>
        </authorList>
    </citation>
    <scope>NUCLEOTIDE SEQUENCE</scope>
    <source>
        <strain evidence="2">EKP203</strain>
    </source>
</reference>
<organism evidence="2 3">
    <name type="scientific">Vibrio agarivorans</name>
    <dbReference type="NCBI Taxonomy" id="153622"/>
    <lineage>
        <taxon>Bacteria</taxon>
        <taxon>Pseudomonadati</taxon>
        <taxon>Pseudomonadota</taxon>
        <taxon>Gammaproteobacteria</taxon>
        <taxon>Vibrionales</taxon>
        <taxon>Vibrionaceae</taxon>
        <taxon>Vibrio</taxon>
    </lineage>
</organism>
<feature type="domain" description="Chromo" evidence="1">
    <location>
        <begin position="63"/>
        <end position="119"/>
    </location>
</feature>
<dbReference type="RefSeq" id="WP_289961609.1">
    <property type="nucleotide sequence ID" value="NZ_JAUEOZ010000001.1"/>
</dbReference>
<accession>A0ABT7Y166</accession>
<proteinExistence type="predicted"/>
<dbReference type="PROSITE" id="PS50013">
    <property type="entry name" value="CHROMO_2"/>
    <property type="match status" value="1"/>
</dbReference>